<sequence length="140" mass="16269">MKYKNMLNYDTTVKVNPYFMNLAKVSELTKVSPRMLRYYENLGLIQPHRASNNYRSYTQKDIENIKKIKILNDAGMNLKDIHVLLPCFDLDERVFTLCPVVQEKLQTELKHVSDQLNKLQTSQSLLQSFLAKGKAESTNI</sequence>
<dbReference type="PANTHER" id="PTHR30204:SF92">
    <property type="entry name" value="HTH-TYPE TRANSCRIPTIONAL REGULATOR ZNTR"/>
    <property type="match status" value="1"/>
</dbReference>
<dbReference type="InterPro" id="IPR000551">
    <property type="entry name" value="MerR-type_HTH_dom"/>
</dbReference>
<name>A0A4P2X4H1_ACIBA</name>
<dbReference type="AlphaFoldDB" id="A0A4P2X4H1"/>
<dbReference type="InterPro" id="IPR047057">
    <property type="entry name" value="MerR_fam"/>
</dbReference>
<evidence type="ECO:0000313" key="3">
    <source>
        <dbReference type="EMBL" id="BBK07534.1"/>
    </source>
</evidence>
<dbReference type="SMART" id="SM00422">
    <property type="entry name" value="HTH_MERR"/>
    <property type="match status" value="1"/>
</dbReference>
<evidence type="ECO:0000259" key="2">
    <source>
        <dbReference type="PROSITE" id="PS50937"/>
    </source>
</evidence>
<dbReference type="SUPFAM" id="SSF46955">
    <property type="entry name" value="Putative DNA-binding domain"/>
    <property type="match status" value="1"/>
</dbReference>
<dbReference type="Gene3D" id="1.10.1660.10">
    <property type="match status" value="1"/>
</dbReference>
<proteinExistence type="predicted"/>
<organism evidence="3">
    <name type="scientific">Acinetobacter baumannii</name>
    <dbReference type="NCBI Taxonomy" id="470"/>
    <lineage>
        <taxon>Bacteria</taxon>
        <taxon>Pseudomonadati</taxon>
        <taxon>Pseudomonadota</taxon>
        <taxon>Gammaproteobacteria</taxon>
        <taxon>Moraxellales</taxon>
        <taxon>Moraxellaceae</taxon>
        <taxon>Acinetobacter</taxon>
        <taxon>Acinetobacter calcoaceticus/baumannii complex</taxon>
    </lineage>
</organism>
<protein>
    <recommendedName>
        <fullName evidence="2">HTH merR-type domain-containing protein</fullName>
    </recommendedName>
</protein>
<gene>
    <name evidence="3" type="primary">hmrR</name>
    <name evidence="3" type="ORF">NU60_34820</name>
</gene>
<dbReference type="GO" id="GO:0003700">
    <property type="term" value="F:DNA-binding transcription factor activity"/>
    <property type="evidence" value="ECO:0007669"/>
    <property type="project" value="InterPro"/>
</dbReference>
<dbReference type="EMBL" id="AP019685">
    <property type="protein sequence ID" value="BBK07534.1"/>
    <property type="molecule type" value="Genomic_DNA"/>
</dbReference>
<keyword evidence="1" id="KW-0238">DNA-binding</keyword>
<feature type="domain" description="HTH merR-type" evidence="2">
    <location>
        <begin position="24"/>
        <end position="87"/>
    </location>
</feature>
<reference evidence="3" key="1">
    <citation type="submission" date="2019-05" db="EMBL/GenBank/DDBJ databases">
        <title>Complete genome sequence of multidrug resistant Acinetonacter baumannii.</title>
        <authorList>
            <person name="Wachino J."/>
        </authorList>
    </citation>
    <scope>NUCLEOTIDE SEQUENCE</scope>
    <source>
        <strain evidence="3">NU-60</strain>
    </source>
</reference>
<dbReference type="GO" id="GO:0003677">
    <property type="term" value="F:DNA binding"/>
    <property type="evidence" value="ECO:0007669"/>
    <property type="project" value="UniProtKB-KW"/>
</dbReference>
<evidence type="ECO:0000256" key="1">
    <source>
        <dbReference type="ARBA" id="ARBA00023125"/>
    </source>
</evidence>
<dbReference type="PROSITE" id="PS50937">
    <property type="entry name" value="HTH_MERR_2"/>
    <property type="match status" value="1"/>
</dbReference>
<dbReference type="Pfam" id="PF13411">
    <property type="entry name" value="MerR_1"/>
    <property type="match status" value="1"/>
</dbReference>
<dbReference type="PANTHER" id="PTHR30204">
    <property type="entry name" value="REDOX-CYCLING DRUG-SENSING TRANSCRIPTIONAL ACTIVATOR SOXR"/>
    <property type="match status" value="1"/>
</dbReference>
<accession>A0A4P2X4H1</accession>
<dbReference type="InterPro" id="IPR009061">
    <property type="entry name" value="DNA-bd_dom_put_sf"/>
</dbReference>